<keyword evidence="2" id="KW-0238">DNA-binding</keyword>
<dbReference type="EMBL" id="JAHYCA010000001">
    <property type="protein sequence ID" value="MBW6390254.1"/>
    <property type="molecule type" value="Genomic_DNA"/>
</dbReference>
<proteinExistence type="predicted"/>
<feature type="transmembrane region" description="Helical" evidence="4">
    <location>
        <begin position="148"/>
        <end position="169"/>
    </location>
</feature>
<accession>A0ABS6ZJL1</accession>
<keyword evidence="3" id="KW-0804">Transcription</keyword>
<dbReference type="InterPro" id="IPR009057">
    <property type="entry name" value="Homeodomain-like_sf"/>
</dbReference>
<organism evidence="6 7">
    <name type="scientific">Billgrantia antri</name>
    <dbReference type="NCBI Taxonomy" id="2846777"/>
    <lineage>
        <taxon>Bacteria</taxon>
        <taxon>Pseudomonadati</taxon>
        <taxon>Pseudomonadota</taxon>
        <taxon>Gammaproteobacteria</taxon>
        <taxon>Oceanospirillales</taxon>
        <taxon>Halomonadaceae</taxon>
        <taxon>Billgrantia</taxon>
    </lineage>
</organism>
<keyword evidence="4" id="KW-1133">Transmembrane helix</keyword>
<evidence type="ECO:0000313" key="6">
    <source>
        <dbReference type="EMBL" id="MBW6390254.1"/>
    </source>
</evidence>
<keyword evidence="4" id="KW-0812">Transmembrane</keyword>
<keyword evidence="7" id="KW-1185">Reference proteome</keyword>
<name>A0ABS6ZJL1_9GAMM</name>
<dbReference type="PANTHER" id="PTHR43280:SF29">
    <property type="entry name" value="ARAC-FAMILY TRANSCRIPTIONAL REGULATOR"/>
    <property type="match status" value="1"/>
</dbReference>
<evidence type="ECO:0000256" key="3">
    <source>
        <dbReference type="ARBA" id="ARBA00023163"/>
    </source>
</evidence>
<feature type="transmembrane region" description="Helical" evidence="4">
    <location>
        <begin position="181"/>
        <end position="203"/>
    </location>
</feature>
<sequence length="334" mass="36579">MPALPIPLVVAVILGFLFVRAMIREERPWPFAWLILACAMQGAVISLNQHYGLAPFAKVQPVTATLIPPLAWITFQTTAIRTYDPVRDLPHLLTPAFIAFCTVFVPQALDIVIPAVFVSYGTAVLIVLGRVAGDLPLPRLETGNRPGLIWRVIALALIVSAISDGLIVLDQVLGQGHLQPWIITMFSSLALLALGTLSLSHSLMRVPDAEERMPAPMAEPGQDRVLMEKLETLITSQALFLDSNLTLNKLARKLGVPAKRLSSAINRMTGENVSRYVNAYRIEHACARLRAGESVTAAMLDSGFNTKSNFNREFLRLKGCPPQVWQTNARSEGS</sequence>
<feature type="transmembrane region" description="Helical" evidence="4">
    <location>
        <begin position="30"/>
        <end position="47"/>
    </location>
</feature>
<dbReference type="Pfam" id="PF12833">
    <property type="entry name" value="HTH_18"/>
    <property type="match status" value="1"/>
</dbReference>
<dbReference type="Gene3D" id="1.10.10.60">
    <property type="entry name" value="Homeodomain-like"/>
    <property type="match status" value="1"/>
</dbReference>
<dbReference type="PANTHER" id="PTHR43280">
    <property type="entry name" value="ARAC-FAMILY TRANSCRIPTIONAL REGULATOR"/>
    <property type="match status" value="1"/>
</dbReference>
<dbReference type="SUPFAM" id="SSF46689">
    <property type="entry name" value="Homeodomain-like"/>
    <property type="match status" value="1"/>
</dbReference>
<dbReference type="PROSITE" id="PS01124">
    <property type="entry name" value="HTH_ARAC_FAMILY_2"/>
    <property type="match status" value="1"/>
</dbReference>
<evidence type="ECO:0000259" key="5">
    <source>
        <dbReference type="PROSITE" id="PS01124"/>
    </source>
</evidence>
<evidence type="ECO:0000256" key="2">
    <source>
        <dbReference type="ARBA" id="ARBA00023125"/>
    </source>
</evidence>
<dbReference type="Proteomes" id="UP000769617">
    <property type="component" value="Unassembled WGS sequence"/>
</dbReference>
<evidence type="ECO:0000313" key="7">
    <source>
        <dbReference type="Proteomes" id="UP000769617"/>
    </source>
</evidence>
<dbReference type="SMART" id="SM00342">
    <property type="entry name" value="HTH_ARAC"/>
    <property type="match status" value="1"/>
</dbReference>
<evidence type="ECO:0000256" key="4">
    <source>
        <dbReference type="SAM" id="Phobius"/>
    </source>
</evidence>
<feature type="transmembrane region" description="Helical" evidence="4">
    <location>
        <begin position="111"/>
        <end position="128"/>
    </location>
</feature>
<evidence type="ECO:0000256" key="1">
    <source>
        <dbReference type="ARBA" id="ARBA00023015"/>
    </source>
</evidence>
<dbReference type="InterPro" id="IPR018060">
    <property type="entry name" value="HTH_AraC"/>
</dbReference>
<protein>
    <submittedName>
        <fullName evidence="6">AraC family transcriptional regulator</fullName>
    </submittedName>
</protein>
<dbReference type="RefSeq" id="WP_219790725.1">
    <property type="nucleotide sequence ID" value="NZ_JAHYCA010000001.1"/>
</dbReference>
<feature type="domain" description="HTH araC/xylS-type" evidence="5">
    <location>
        <begin position="224"/>
        <end position="328"/>
    </location>
</feature>
<reference evidence="6 7" key="1">
    <citation type="submission" date="2021-07" db="EMBL/GenBank/DDBJ databases">
        <authorList>
            <person name="So Y."/>
        </authorList>
    </citation>
    <scope>NUCLEOTIDE SEQUENCE [LARGE SCALE GENOMIC DNA]</scope>
    <source>
        <strain evidence="6 7">Y3S6</strain>
    </source>
</reference>
<keyword evidence="4" id="KW-0472">Membrane</keyword>
<gene>
    <name evidence="6" type="ORF">KPL81_03625</name>
</gene>
<comment type="caution">
    <text evidence="6">The sequence shown here is derived from an EMBL/GenBank/DDBJ whole genome shotgun (WGS) entry which is preliminary data.</text>
</comment>
<feature type="transmembrane region" description="Helical" evidence="4">
    <location>
        <begin position="6"/>
        <end position="23"/>
    </location>
</feature>
<keyword evidence="1" id="KW-0805">Transcription regulation</keyword>